<evidence type="ECO:0000256" key="1">
    <source>
        <dbReference type="ARBA" id="ARBA00004651"/>
    </source>
</evidence>
<evidence type="ECO:0000256" key="4">
    <source>
        <dbReference type="ARBA" id="ARBA00023136"/>
    </source>
</evidence>
<dbReference type="InterPro" id="IPR036640">
    <property type="entry name" value="ABC1_TM_sf"/>
</dbReference>
<evidence type="ECO:0000259" key="8">
    <source>
        <dbReference type="PROSITE" id="PS50929"/>
    </source>
</evidence>
<evidence type="ECO:0000256" key="3">
    <source>
        <dbReference type="ARBA" id="ARBA00022989"/>
    </source>
</evidence>
<feature type="transmembrane region" description="Helical" evidence="6">
    <location>
        <begin position="31"/>
        <end position="49"/>
    </location>
</feature>
<evidence type="ECO:0000259" key="7">
    <source>
        <dbReference type="PROSITE" id="PS50893"/>
    </source>
</evidence>
<evidence type="ECO:0000313" key="10">
    <source>
        <dbReference type="Proteomes" id="UP000239895"/>
    </source>
</evidence>
<dbReference type="Gene3D" id="1.20.1560.10">
    <property type="entry name" value="ABC transporter type 1, transmembrane domain"/>
    <property type="match status" value="1"/>
</dbReference>
<keyword evidence="4 6" id="KW-0472">Membrane</keyword>
<reference evidence="9 10" key="1">
    <citation type="submission" date="2018-03" db="EMBL/GenBank/DDBJ databases">
        <title>Comparative analysis of microorganisms from saline springs in Andes Mountain Range, Colombia.</title>
        <authorList>
            <person name="Rubin E."/>
        </authorList>
    </citation>
    <scope>NUCLEOTIDE SEQUENCE [LARGE SCALE GENOMIC DNA]</scope>
    <source>
        <strain evidence="9 10">CG 23</strain>
    </source>
</reference>
<feature type="transmembrane region" description="Helical" evidence="6">
    <location>
        <begin position="285"/>
        <end position="302"/>
    </location>
</feature>
<dbReference type="RefSeq" id="WP_106267157.1">
    <property type="nucleotide sequence ID" value="NZ_PVTX01000005.1"/>
</dbReference>
<name>A0ABX5EEK0_9MICO</name>
<dbReference type="PANTHER" id="PTHR43394:SF1">
    <property type="entry name" value="ATP-BINDING CASSETTE SUB-FAMILY B MEMBER 10, MITOCHONDRIAL"/>
    <property type="match status" value="1"/>
</dbReference>
<dbReference type="PROSITE" id="PS00211">
    <property type="entry name" value="ABC_TRANSPORTER_1"/>
    <property type="match status" value="1"/>
</dbReference>
<sequence>MRPLPLPDPGTPPLTSASRLLTWQAWRQRDVLLRSMAVGTVSMLAAGSAPLLLGEAVDSGLASGFGPELLMWCGWMLVAAAAIVVSGVFSHSADVESWLRAAFSFSGLVGDKASRAGHAITRRLPTGEVVAAVANDALRVGDMFAMAGRFTGGVVTYLVVAAYMLSQDLGLGLVLALGIPVVAAVLALLVRPLQARQRVHRESTGRLTALGADTVSGLRILRGIGGEEVFAGRYARQSQEVRRRGVRVAAVQSVLDGLQVLLPGLLVALVLWLGARAVVRGDLTSGQLVTFYGYAAFLAWPVQMATQMLQMTTNAVVSGRKILDVLRVTEATPQPAAPAPAPPSGSELVDETSGLVLRPGRVVGLVCADPDVSARLATRLARVDDDAEAATPVTLGGVRLAALDKAALRQRLVVAEATPHLFSGILGEELDARGRATEAELMAAVLVADARDVLDSVPGALAGELPEKGRSLSGGQRQRVALARALLTDPEILVLVEPTSAVDAHTEARIAERVAAARRGRTTLVVTASPLVLDHVDEVVLLSAAGTVVTSGHHGELLARPDADGAAYRSVVGRSMAEEPDPDAAAAAGDDRDPTLEGAAR</sequence>
<feature type="compositionally biased region" description="Basic and acidic residues" evidence="5">
    <location>
        <begin position="589"/>
        <end position="601"/>
    </location>
</feature>
<dbReference type="InterPro" id="IPR027417">
    <property type="entry name" value="P-loop_NTPase"/>
</dbReference>
<dbReference type="Proteomes" id="UP000239895">
    <property type="component" value="Unassembled WGS sequence"/>
</dbReference>
<feature type="region of interest" description="Disordered" evidence="5">
    <location>
        <begin position="573"/>
        <end position="601"/>
    </location>
</feature>
<dbReference type="PROSITE" id="PS50893">
    <property type="entry name" value="ABC_TRANSPORTER_2"/>
    <property type="match status" value="1"/>
</dbReference>
<keyword evidence="3 6" id="KW-1133">Transmembrane helix</keyword>
<evidence type="ECO:0000313" key="9">
    <source>
        <dbReference type="EMBL" id="PRZ06970.1"/>
    </source>
</evidence>
<dbReference type="InterPro" id="IPR017871">
    <property type="entry name" value="ABC_transporter-like_CS"/>
</dbReference>
<dbReference type="EMBL" id="PVTX01000005">
    <property type="protein sequence ID" value="PRZ06970.1"/>
    <property type="molecule type" value="Genomic_DNA"/>
</dbReference>
<dbReference type="CDD" id="cd07346">
    <property type="entry name" value="ABC_6TM_exporters"/>
    <property type="match status" value="1"/>
</dbReference>
<dbReference type="Gene3D" id="3.40.50.300">
    <property type="entry name" value="P-loop containing nucleotide triphosphate hydrolases"/>
    <property type="match status" value="1"/>
</dbReference>
<dbReference type="InterPro" id="IPR039421">
    <property type="entry name" value="Type_1_exporter"/>
</dbReference>
<feature type="domain" description="ABC transmembrane type-1" evidence="8">
    <location>
        <begin position="35"/>
        <end position="314"/>
    </location>
</feature>
<feature type="transmembrane region" description="Helical" evidence="6">
    <location>
        <begin position="248"/>
        <end position="273"/>
    </location>
</feature>
<evidence type="ECO:0000256" key="2">
    <source>
        <dbReference type="ARBA" id="ARBA00022692"/>
    </source>
</evidence>
<keyword evidence="2 6" id="KW-0812">Transmembrane</keyword>
<comment type="caution">
    <text evidence="9">The sequence shown here is derived from an EMBL/GenBank/DDBJ whole genome shotgun (WGS) entry which is preliminary data.</text>
</comment>
<feature type="transmembrane region" description="Helical" evidence="6">
    <location>
        <begin position="171"/>
        <end position="190"/>
    </location>
</feature>
<feature type="transmembrane region" description="Helical" evidence="6">
    <location>
        <begin position="147"/>
        <end position="165"/>
    </location>
</feature>
<gene>
    <name evidence="9" type="ORF">BCL65_105110</name>
</gene>
<proteinExistence type="predicted"/>
<feature type="transmembrane region" description="Helical" evidence="6">
    <location>
        <begin position="69"/>
        <end position="90"/>
    </location>
</feature>
<organism evidence="9 10">
    <name type="scientific">Isoptericola halotolerans</name>
    <dbReference type="NCBI Taxonomy" id="300560"/>
    <lineage>
        <taxon>Bacteria</taxon>
        <taxon>Bacillati</taxon>
        <taxon>Actinomycetota</taxon>
        <taxon>Actinomycetes</taxon>
        <taxon>Micrococcales</taxon>
        <taxon>Promicromonosporaceae</taxon>
        <taxon>Isoptericola</taxon>
    </lineage>
</organism>
<dbReference type="Pfam" id="PF00005">
    <property type="entry name" value="ABC_tran"/>
    <property type="match status" value="1"/>
</dbReference>
<dbReference type="PROSITE" id="PS50929">
    <property type="entry name" value="ABC_TM1F"/>
    <property type="match status" value="1"/>
</dbReference>
<protein>
    <submittedName>
        <fullName evidence="9">ABC-type multidrug transport system fused ATPase/permease subunit</fullName>
    </submittedName>
</protein>
<evidence type="ECO:0000256" key="5">
    <source>
        <dbReference type="SAM" id="MobiDB-lite"/>
    </source>
</evidence>
<dbReference type="InterPro" id="IPR003439">
    <property type="entry name" value="ABC_transporter-like_ATP-bd"/>
</dbReference>
<comment type="subcellular location">
    <subcellularLocation>
        <location evidence="1">Cell membrane</location>
        <topology evidence="1">Multi-pass membrane protein</topology>
    </subcellularLocation>
</comment>
<dbReference type="Pfam" id="PF00664">
    <property type="entry name" value="ABC_membrane"/>
    <property type="match status" value="1"/>
</dbReference>
<accession>A0ABX5EEK0</accession>
<evidence type="ECO:0000256" key="6">
    <source>
        <dbReference type="SAM" id="Phobius"/>
    </source>
</evidence>
<keyword evidence="10" id="KW-1185">Reference proteome</keyword>
<dbReference type="InterPro" id="IPR011527">
    <property type="entry name" value="ABC1_TM_dom"/>
</dbReference>
<dbReference type="PANTHER" id="PTHR43394">
    <property type="entry name" value="ATP-DEPENDENT PERMEASE MDL1, MITOCHONDRIAL"/>
    <property type="match status" value="1"/>
</dbReference>
<dbReference type="SUPFAM" id="SSF52540">
    <property type="entry name" value="P-loop containing nucleoside triphosphate hydrolases"/>
    <property type="match status" value="1"/>
</dbReference>
<dbReference type="SUPFAM" id="SSF90123">
    <property type="entry name" value="ABC transporter transmembrane region"/>
    <property type="match status" value="1"/>
</dbReference>
<feature type="domain" description="ABC transporter" evidence="7">
    <location>
        <begin position="326"/>
        <end position="570"/>
    </location>
</feature>